<feature type="compositionally biased region" description="Polar residues" evidence="1">
    <location>
        <begin position="459"/>
        <end position="480"/>
    </location>
</feature>
<evidence type="ECO:0000313" key="3">
    <source>
        <dbReference type="EMBL" id="GAN80386.1"/>
    </source>
</evidence>
<protein>
    <submittedName>
        <fullName evidence="3">Prepilin</fullName>
    </submittedName>
</protein>
<feature type="domain" description="Bacterial shufflon protein N-terminal" evidence="2">
    <location>
        <begin position="30"/>
        <end position="227"/>
    </location>
</feature>
<comment type="caution">
    <text evidence="3">The sequence shown here is derived from an EMBL/GenBank/DDBJ whole genome shotgun (WGS) entry which is preliminary data.</text>
</comment>
<dbReference type="OrthoDB" id="7220054at2"/>
<dbReference type="Pfam" id="PF04917">
    <property type="entry name" value="Shufflon_N"/>
    <property type="match status" value="1"/>
</dbReference>
<keyword evidence="4" id="KW-1185">Reference proteome</keyword>
<sequence>MGPILGALFAVLIGLLAVRPVISYQEAALHNVQSAATAGQMRQIATAAQAYIQANYAAVEANSTASSPATITVPMLESTGYLSPSTSPTNPFGQTWVVQVLQPSPGQLQALVLSTGGATIPEKQAPAIATQTGQEGGFVPYNGQYGSLSSSAAQGAYGHWSVALNGYTNPGPGHLAALLAFNNGNLENDYLYRVAVPGQPQLNTMQTALNMGNNDVNNANNIQANGRIGAVGESATSGYPAGWAGGVHTWDLYANGSVGAGTNGSLLASLTGNGGTQGQVQTVSPNGGVSTSSLSNNTQAFIGADNSSGAYVSINVPDDGSNNNASIATNGAMYVNKPGGGQSFYAYNNGYAGVTDTFTVGSRLELGTAFGGANQGGGCNPNGEIAANANGSGQLMACVNGTWQAAGGTGFTQSYQMGVGNGTWYQNTGSGPMFLASACGATPLSSGYMENVTIHVMNPSGQQVSNSDGQVQEGGSDSNFSAAPSASAVVPAGYYFVVTGQNMNCSLMVTR</sequence>
<evidence type="ECO:0000313" key="4">
    <source>
        <dbReference type="Proteomes" id="UP000032668"/>
    </source>
</evidence>
<dbReference type="InterPro" id="IPR007001">
    <property type="entry name" value="Shufflon_N"/>
</dbReference>
<dbReference type="Proteomes" id="UP000032668">
    <property type="component" value="Unassembled WGS sequence"/>
</dbReference>
<proteinExistence type="predicted"/>
<dbReference type="RefSeq" id="WP_048878800.1">
    <property type="nucleotide sequence ID" value="NZ_BANC01000045.1"/>
</dbReference>
<gene>
    <name evidence="3" type="ORF">Aam_046_027</name>
</gene>
<dbReference type="EMBL" id="BANC01000045">
    <property type="protein sequence ID" value="GAN80386.1"/>
    <property type="molecule type" value="Genomic_DNA"/>
</dbReference>
<organism evidence="3 4">
    <name type="scientific">Acidocella aminolytica 101 = DSM 11237</name>
    <dbReference type="NCBI Taxonomy" id="1120923"/>
    <lineage>
        <taxon>Bacteria</taxon>
        <taxon>Pseudomonadati</taxon>
        <taxon>Pseudomonadota</taxon>
        <taxon>Alphaproteobacteria</taxon>
        <taxon>Acetobacterales</taxon>
        <taxon>Acidocellaceae</taxon>
        <taxon>Acidocella</taxon>
    </lineage>
</organism>
<feature type="region of interest" description="Disordered" evidence="1">
    <location>
        <begin position="459"/>
        <end position="482"/>
    </location>
</feature>
<dbReference type="AlphaFoldDB" id="A0A0D6PG81"/>
<evidence type="ECO:0000256" key="1">
    <source>
        <dbReference type="SAM" id="MobiDB-lite"/>
    </source>
</evidence>
<dbReference type="STRING" id="1120923.SAMN02746095_03283"/>
<reference evidence="3 4" key="1">
    <citation type="submission" date="2012-11" db="EMBL/GenBank/DDBJ databases">
        <title>Whole genome sequence of Acidocella aminolytica 101 = DSM 11237.</title>
        <authorList>
            <person name="Azuma Y."/>
            <person name="Higashiura N."/>
            <person name="Hirakawa H."/>
            <person name="Matsushita K."/>
        </authorList>
    </citation>
    <scope>NUCLEOTIDE SEQUENCE [LARGE SCALE GENOMIC DNA]</scope>
    <source>
        <strain evidence="4">101 / DSM 11237</strain>
    </source>
</reference>
<name>A0A0D6PG81_9PROT</name>
<evidence type="ECO:0000259" key="2">
    <source>
        <dbReference type="Pfam" id="PF04917"/>
    </source>
</evidence>
<accession>A0A0D6PG81</accession>